<keyword evidence="3" id="KW-0804">Transcription</keyword>
<keyword evidence="2" id="KW-0238">DNA-binding</keyword>
<proteinExistence type="predicted"/>
<evidence type="ECO:0000256" key="3">
    <source>
        <dbReference type="ARBA" id="ARBA00023163"/>
    </source>
</evidence>
<dbReference type="PANTHER" id="PTHR43132:SF8">
    <property type="entry name" value="HTH-TYPE TRANSCRIPTIONAL REGULATOR KMTR"/>
    <property type="match status" value="1"/>
</dbReference>
<name>A0A919M6Z6_9ACTN</name>
<dbReference type="EMBL" id="BOMM01000003">
    <property type="protein sequence ID" value="GIE08881.1"/>
    <property type="molecule type" value="Genomic_DNA"/>
</dbReference>
<dbReference type="Gene3D" id="1.10.10.10">
    <property type="entry name" value="Winged helix-like DNA-binding domain superfamily/Winged helix DNA-binding domain"/>
    <property type="match status" value="1"/>
</dbReference>
<dbReference type="InterPro" id="IPR045981">
    <property type="entry name" value="DUF5937"/>
</dbReference>
<reference evidence="5" key="1">
    <citation type="submission" date="2021-01" db="EMBL/GenBank/DDBJ databases">
        <title>Whole genome shotgun sequence of Actinoplanes ferrugineus NBRC 15555.</title>
        <authorList>
            <person name="Komaki H."/>
            <person name="Tamura T."/>
        </authorList>
    </citation>
    <scope>NUCLEOTIDE SEQUENCE</scope>
    <source>
        <strain evidence="5">NBRC 15555</strain>
    </source>
</reference>
<dbReference type="GO" id="GO:0003677">
    <property type="term" value="F:DNA binding"/>
    <property type="evidence" value="ECO:0007669"/>
    <property type="project" value="UniProtKB-KW"/>
</dbReference>
<organism evidence="5 6">
    <name type="scientific">Paractinoplanes ferrugineus</name>
    <dbReference type="NCBI Taxonomy" id="113564"/>
    <lineage>
        <taxon>Bacteria</taxon>
        <taxon>Bacillati</taxon>
        <taxon>Actinomycetota</taxon>
        <taxon>Actinomycetes</taxon>
        <taxon>Micromonosporales</taxon>
        <taxon>Micromonosporaceae</taxon>
        <taxon>Paractinoplanes</taxon>
    </lineage>
</organism>
<accession>A0A919M6Z6</accession>
<dbReference type="InterPro" id="IPR051011">
    <property type="entry name" value="Metal_resp_trans_reg"/>
</dbReference>
<dbReference type="InterPro" id="IPR036388">
    <property type="entry name" value="WH-like_DNA-bd_sf"/>
</dbReference>
<evidence type="ECO:0000313" key="5">
    <source>
        <dbReference type="EMBL" id="GIE08881.1"/>
    </source>
</evidence>
<sequence length="314" mass="33555">MATIGLSAAAATEIRFALSSLWEVVAGVRIRRGPGVPAVHRAWSGRLSEKTLLWHLVAPAGGYTPDFLTPPPTSLSADLERELAELRATPAALVRAHLDLLPTRPAPLRDLHADPEAGLTRLAGEIADFWQAAIAPDWPRMRALLDAEVQRRARHLAEHGSARILNDLHPAVSWHDGVLSIDQPHCLAPDVARGTGLVLIPSVFVWPSVLTVTAGDVPQLAYPARGVATLWERSARPTEPLAALLGRGRATVLREMTTALSTTELANRTGLTPGGVSQHLTTLRAAGLVVTHRQGRALLNTRTEVAEALLAASS</sequence>
<dbReference type="AlphaFoldDB" id="A0A919M6Z6"/>
<dbReference type="RefSeq" id="WP_203815496.1">
    <property type="nucleotide sequence ID" value="NZ_BAAABP010000014.1"/>
</dbReference>
<dbReference type="SMART" id="SM00418">
    <property type="entry name" value="HTH_ARSR"/>
    <property type="match status" value="1"/>
</dbReference>
<dbReference type="InterPro" id="IPR001845">
    <property type="entry name" value="HTH_ArsR_DNA-bd_dom"/>
</dbReference>
<dbReference type="Proteomes" id="UP000598174">
    <property type="component" value="Unassembled WGS sequence"/>
</dbReference>
<dbReference type="InterPro" id="IPR011991">
    <property type="entry name" value="ArsR-like_HTH"/>
</dbReference>
<dbReference type="GO" id="GO:0003700">
    <property type="term" value="F:DNA-binding transcription factor activity"/>
    <property type="evidence" value="ECO:0007669"/>
    <property type="project" value="InterPro"/>
</dbReference>
<dbReference type="Pfam" id="PF01022">
    <property type="entry name" value="HTH_5"/>
    <property type="match status" value="1"/>
</dbReference>
<dbReference type="Pfam" id="PF19361">
    <property type="entry name" value="DUF5937"/>
    <property type="match status" value="1"/>
</dbReference>
<evidence type="ECO:0000259" key="4">
    <source>
        <dbReference type="SMART" id="SM00418"/>
    </source>
</evidence>
<protein>
    <submittedName>
        <fullName evidence="5">Transcriptional regulator</fullName>
    </submittedName>
</protein>
<dbReference type="SUPFAM" id="SSF46785">
    <property type="entry name" value="Winged helix' DNA-binding domain"/>
    <property type="match status" value="1"/>
</dbReference>
<keyword evidence="6" id="KW-1185">Reference proteome</keyword>
<keyword evidence="1" id="KW-0805">Transcription regulation</keyword>
<evidence type="ECO:0000256" key="2">
    <source>
        <dbReference type="ARBA" id="ARBA00023125"/>
    </source>
</evidence>
<dbReference type="PANTHER" id="PTHR43132">
    <property type="entry name" value="ARSENICAL RESISTANCE OPERON REPRESSOR ARSR-RELATED"/>
    <property type="match status" value="1"/>
</dbReference>
<dbReference type="InterPro" id="IPR036390">
    <property type="entry name" value="WH_DNA-bd_sf"/>
</dbReference>
<feature type="domain" description="HTH arsR-type" evidence="4">
    <location>
        <begin position="239"/>
        <end position="314"/>
    </location>
</feature>
<evidence type="ECO:0000256" key="1">
    <source>
        <dbReference type="ARBA" id="ARBA00023015"/>
    </source>
</evidence>
<gene>
    <name evidence="5" type="ORF">Afe05nite_07210</name>
</gene>
<comment type="caution">
    <text evidence="5">The sequence shown here is derived from an EMBL/GenBank/DDBJ whole genome shotgun (WGS) entry which is preliminary data.</text>
</comment>
<evidence type="ECO:0000313" key="6">
    <source>
        <dbReference type="Proteomes" id="UP000598174"/>
    </source>
</evidence>
<dbReference type="CDD" id="cd00090">
    <property type="entry name" value="HTH_ARSR"/>
    <property type="match status" value="1"/>
</dbReference>